<dbReference type="InterPro" id="IPR050065">
    <property type="entry name" value="GlmU-like"/>
</dbReference>
<dbReference type="InterPro" id="IPR005835">
    <property type="entry name" value="NTP_transferase_dom"/>
</dbReference>
<proteinExistence type="predicted"/>
<evidence type="ECO:0000259" key="3">
    <source>
        <dbReference type="Pfam" id="PF00483"/>
    </source>
</evidence>
<dbReference type="InterPro" id="IPR029044">
    <property type="entry name" value="Nucleotide-diphossugar_trans"/>
</dbReference>
<dbReference type="AlphaFoldDB" id="A0A381S0R7"/>
<evidence type="ECO:0000313" key="4">
    <source>
        <dbReference type="EMBL" id="SUZ97705.1"/>
    </source>
</evidence>
<reference evidence="4" key="1">
    <citation type="submission" date="2018-05" db="EMBL/GenBank/DDBJ databases">
        <authorList>
            <person name="Lanie J.A."/>
            <person name="Ng W.-L."/>
            <person name="Kazmierczak K.M."/>
            <person name="Andrzejewski T.M."/>
            <person name="Davidsen T.M."/>
            <person name="Wayne K.J."/>
            <person name="Tettelin H."/>
            <person name="Glass J.I."/>
            <person name="Rusch D."/>
            <person name="Podicherti R."/>
            <person name="Tsui H.-C.T."/>
            <person name="Winkler M.E."/>
        </authorList>
    </citation>
    <scope>NUCLEOTIDE SEQUENCE</scope>
</reference>
<protein>
    <recommendedName>
        <fullName evidence="3">Nucleotidyl transferase domain-containing protein</fullName>
    </recommendedName>
</protein>
<gene>
    <name evidence="4" type="ORF">METZ01_LOCUS50559</name>
</gene>
<keyword evidence="2" id="KW-0548">Nucleotidyltransferase</keyword>
<evidence type="ECO:0000256" key="2">
    <source>
        <dbReference type="ARBA" id="ARBA00022695"/>
    </source>
</evidence>
<organism evidence="4">
    <name type="scientific">marine metagenome</name>
    <dbReference type="NCBI Taxonomy" id="408172"/>
    <lineage>
        <taxon>unclassified sequences</taxon>
        <taxon>metagenomes</taxon>
        <taxon>ecological metagenomes</taxon>
    </lineage>
</organism>
<accession>A0A381S0R7</accession>
<dbReference type="Gene3D" id="3.90.550.10">
    <property type="entry name" value="Spore Coat Polysaccharide Biosynthesis Protein SpsA, Chain A"/>
    <property type="match status" value="1"/>
</dbReference>
<dbReference type="EMBL" id="UINC01002534">
    <property type="protein sequence ID" value="SUZ97705.1"/>
    <property type="molecule type" value="Genomic_DNA"/>
</dbReference>
<dbReference type="CDD" id="cd06422">
    <property type="entry name" value="NTP_transferase_like_1"/>
    <property type="match status" value="1"/>
</dbReference>
<name>A0A381S0R7_9ZZZZ</name>
<sequence length="221" mass="23870">MILAAGRGERMGKLTIGTPKPLLQLGTETLIGRHLKRLAEAGVSEVVINLSHQGELIRNHLVSSGRWGLRITYSYEGESSLDTGGGVICALPLLGDDPFLLVSADVLTDIDFSSLTFSTGKGLLVLVPNPPHHSAGDFGLTSDGQLTAAPPRLTYTGIALLDPALFRNFKPERQPLRPIFDSAIGQGLLAGLRYDGLWLDVGTPERLEDARKIIQQRKKNL</sequence>
<dbReference type="PANTHER" id="PTHR43584:SF8">
    <property type="entry name" value="N-ACETYLMURAMATE ALPHA-1-PHOSPHATE URIDYLYLTRANSFERASE"/>
    <property type="match status" value="1"/>
</dbReference>
<evidence type="ECO:0000256" key="1">
    <source>
        <dbReference type="ARBA" id="ARBA00022679"/>
    </source>
</evidence>
<dbReference type="GO" id="GO:0016779">
    <property type="term" value="F:nucleotidyltransferase activity"/>
    <property type="evidence" value="ECO:0007669"/>
    <property type="project" value="UniProtKB-KW"/>
</dbReference>
<dbReference type="Pfam" id="PF00483">
    <property type="entry name" value="NTP_transferase"/>
    <property type="match status" value="1"/>
</dbReference>
<keyword evidence="1" id="KW-0808">Transferase</keyword>
<dbReference type="PANTHER" id="PTHR43584">
    <property type="entry name" value="NUCLEOTIDYL TRANSFERASE"/>
    <property type="match status" value="1"/>
</dbReference>
<dbReference type="SUPFAM" id="SSF53448">
    <property type="entry name" value="Nucleotide-diphospho-sugar transferases"/>
    <property type="match status" value="1"/>
</dbReference>
<feature type="domain" description="Nucleotidyl transferase" evidence="3">
    <location>
        <begin position="1"/>
        <end position="115"/>
    </location>
</feature>